<proteinExistence type="predicted"/>
<feature type="domain" description="SWIM-type" evidence="3">
    <location>
        <begin position="141"/>
        <end position="178"/>
    </location>
</feature>
<dbReference type="OrthoDB" id="337581at2759"/>
<evidence type="ECO:0000313" key="5">
    <source>
        <dbReference type="Proteomes" id="UP000221165"/>
    </source>
</evidence>
<dbReference type="PANTHER" id="PTHR28498">
    <property type="entry name" value="ZINC FINGER SWIM DOMAIN-CONTAINING PROTEIN 7"/>
    <property type="match status" value="1"/>
</dbReference>
<evidence type="ECO:0000259" key="3">
    <source>
        <dbReference type="PROSITE" id="PS50966"/>
    </source>
</evidence>
<name>A0A2C6L2E4_9APIC</name>
<dbReference type="RefSeq" id="XP_067923895.1">
    <property type="nucleotide sequence ID" value="XM_068064128.1"/>
</dbReference>
<comment type="caution">
    <text evidence="4">The sequence shown here is derived from an EMBL/GenBank/DDBJ whole genome shotgun (WGS) entry which is preliminary data.</text>
</comment>
<dbReference type="GeneID" id="94427339"/>
<dbReference type="PANTHER" id="PTHR28498:SF1">
    <property type="entry name" value="ZINC FINGER SWIM DOMAIN-CONTAINING PROTEIN 7"/>
    <property type="match status" value="1"/>
</dbReference>
<organism evidence="4 5">
    <name type="scientific">Cystoisospora suis</name>
    <dbReference type="NCBI Taxonomy" id="483139"/>
    <lineage>
        <taxon>Eukaryota</taxon>
        <taxon>Sar</taxon>
        <taxon>Alveolata</taxon>
        <taxon>Apicomplexa</taxon>
        <taxon>Conoidasida</taxon>
        <taxon>Coccidia</taxon>
        <taxon>Eucoccidiorida</taxon>
        <taxon>Eimeriorina</taxon>
        <taxon>Sarcocystidae</taxon>
        <taxon>Cystoisospora</taxon>
    </lineage>
</organism>
<dbReference type="InterPro" id="IPR007527">
    <property type="entry name" value="Znf_SWIM"/>
</dbReference>
<keyword evidence="1" id="KW-0862">Zinc</keyword>
<dbReference type="PROSITE" id="PS50966">
    <property type="entry name" value="ZF_SWIM"/>
    <property type="match status" value="1"/>
</dbReference>
<evidence type="ECO:0000313" key="4">
    <source>
        <dbReference type="EMBL" id="PHJ22218.1"/>
    </source>
</evidence>
<keyword evidence="5" id="KW-1185">Reference proteome</keyword>
<sequence>MLSNGPEEHSGEGKHLPSSFLEENNKNPSDPLDHDIQRRSTDYDQCPEVEDAGAGHTLVEILLAIKHAKSAGEDLSDYFHLLDTLLPPELLREAVRCMERGEVTVWSCQGTDAKFYLVRDHSRAQNSRTSSSRNQDCPKNGYLVMQRFCSCRTFQQGVLESDSDLTCIHEIAVHLAEALDCVKEQRVVSPEDFAQCLTAASADTHQLRRSFASNS</sequence>
<evidence type="ECO:0000256" key="1">
    <source>
        <dbReference type="PROSITE-ProRule" id="PRU00325"/>
    </source>
</evidence>
<feature type="region of interest" description="Disordered" evidence="2">
    <location>
        <begin position="1"/>
        <end position="37"/>
    </location>
</feature>
<dbReference type="GO" id="GO:0000724">
    <property type="term" value="P:double-strand break repair via homologous recombination"/>
    <property type="evidence" value="ECO:0007669"/>
    <property type="project" value="TreeGrafter"/>
</dbReference>
<feature type="compositionally biased region" description="Basic and acidic residues" evidence="2">
    <location>
        <begin position="1"/>
        <end position="15"/>
    </location>
</feature>
<dbReference type="Proteomes" id="UP000221165">
    <property type="component" value="Unassembled WGS sequence"/>
</dbReference>
<keyword evidence="1" id="KW-0479">Metal-binding</keyword>
<gene>
    <name evidence="4" type="ORF">CSUI_003933</name>
</gene>
<dbReference type="AlphaFoldDB" id="A0A2C6L2E4"/>
<protein>
    <recommendedName>
        <fullName evidence="3">SWIM-type domain-containing protein</fullName>
    </recommendedName>
</protein>
<dbReference type="GO" id="GO:0097196">
    <property type="term" value="C:Shu complex"/>
    <property type="evidence" value="ECO:0007669"/>
    <property type="project" value="TreeGrafter"/>
</dbReference>
<dbReference type="EMBL" id="MIGC01001777">
    <property type="protein sequence ID" value="PHJ22218.1"/>
    <property type="molecule type" value="Genomic_DNA"/>
</dbReference>
<keyword evidence="1" id="KW-0863">Zinc-finger</keyword>
<reference evidence="4 5" key="1">
    <citation type="journal article" date="2017" name="Int. J. Parasitol.">
        <title>The genome of the protozoan parasite Cystoisospora suis and a reverse vaccinology approach to identify vaccine candidates.</title>
        <authorList>
            <person name="Palmieri N."/>
            <person name="Shrestha A."/>
            <person name="Ruttkowski B."/>
            <person name="Beck T."/>
            <person name="Vogl C."/>
            <person name="Tomley F."/>
            <person name="Blake D.P."/>
            <person name="Joachim A."/>
        </authorList>
    </citation>
    <scope>NUCLEOTIDE SEQUENCE [LARGE SCALE GENOMIC DNA]</scope>
    <source>
        <strain evidence="4 5">Wien I</strain>
    </source>
</reference>
<dbReference type="VEuPathDB" id="ToxoDB:CSUI_003933"/>
<accession>A0A2C6L2E4</accession>
<evidence type="ECO:0000256" key="2">
    <source>
        <dbReference type="SAM" id="MobiDB-lite"/>
    </source>
</evidence>
<dbReference type="GO" id="GO:0008270">
    <property type="term" value="F:zinc ion binding"/>
    <property type="evidence" value="ECO:0007669"/>
    <property type="project" value="UniProtKB-KW"/>
</dbReference>